<feature type="binding site" evidence="8">
    <location>
        <position position="92"/>
    </location>
    <ligand>
        <name>AMP</name>
        <dbReference type="ChEBI" id="CHEBI:456215"/>
    </ligand>
</feature>
<comment type="caution">
    <text evidence="8">Lacks conserved residue(s) required for the propagation of feature annotation.</text>
</comment>
<evidence type="ECO:0000256" key="3">
    <source>
        <dbReference type="ARBA" id="ARBA00022727"/>
    </source>
</evidence>
<evidence type="ECO:0000256" key="6">
    <source>
        <dbReference type="ARBA" id="ARBA00022833"/>
    </source>
</evidence>
<comment type="function">
    <text evidence="8">Catalyzes the reversible transfer of the terminal phosphate group between ATP and AMP. Plays an important role in cellular energy homeostasis and in adenine nucleotide metabolism.</text>
</comment>
<evidence type="ECO:0000256" key="7">
    <source>
        <dbReference type="ARBA" id="ARBA00022840"/>
    </source>
</evidence>
<dbReference type="CDD" id="cd01428">
    <property type="entry name" value="ADK"/>
    <property type="match status" value="1"/>
</dbReference>
<dbReference type="NCBIfam" id="NF011100">
    <property type="entry name" value="PRK14527.1"/>
    <property type="match status" value="1"/>
</dbReference>
<keyword evidence="5 8" id="KW-0418">Kinase</keyword>
<dbReference type="InterPro" id="IPR027417">
    <property type="entry name" value="P-loop_NTPase"/>
</dbReference>
<dbReference type="AlphaFoldDB" id="A0A4Q2KDB4"/>
<feature type="binding site" evidence="8">
    <location>
        <position position="36"/>
    </location>
    <ligand>
        <name>AMP</name>
        <dbReference type="ChEBI" id="CHEBI:456215"/>
    </ligand>
</feature>
<dbReference type="InterPro" id="IPR006259">
    <property type="entry name" value="Adenyl_kin_sub"/>
</dbReference>
<comment type="subunit">
    <text evidence="8 10">Monomer.</text>
</comment>
<feature type="binding site" evidence="8">
    <location>
        <position position="122"/>
    </location>
    <ligand>
        <name>ATP</name>
        <dbReference type="ChEBI" id="CHEBI:30616"/>
    </ligand>
</feature>
<protein>
    <recommendedName>
        <fullName evidence="8 10">Adenylate kinase</fullName>
        <shortName evidence="8">AK</shortName>
        <ecNumber evidence="8 10">2.7.4.3</ecNumber>
    </recommendedName>
    <alternativeName>
        <fullName evidence="8">ATP-AMP transphosphorylase</fullName>
    </alternativeName>
    <alternativeName>
        <fullName evidence="8">ATP:AMP phosphotransferase</fullName>
    </alternativeName>
    <alternativeName>
        <fullName evidence="8">Adenylate monophosphate kinase</fullName>
    </alternativeName>
</protein>
<organism evidence="12 13">
    <name type="scientific">Candidatus Borkfalkia ceftriaxoniphila</name>
    <dbReference type="NCBI Taxonomy" id="2508949"/>
    <lineage>
        <taxon>Bacteria</taxon>
        <taxon>Bacillati</taxon>
        <taxon>Bacillota</taxon>
        <taxon>Clostridia</taxon>
        <taxon>Christensenellales</taxon>
        <taxon>Christensenellaceae</taxon>
        <taxon>Candidatus Borkfalkia</taxon>
    </lineage>
</organism>
<dbReference type="InterPro" id="IPR007862">
    <property type="entry name" value="Adenylate_kinase_lid-dom"/>
</dbReference>
<dbReference type="RefSeq" id="WP_129223792.1">
    <property type="nucleotide sequence ID" value="NZ_SDOZ01000002.1"/>
</dbReference>
<dbReference type="GO" id="GO:0005737">
    <property type="term" value="C:cytoplasm"/>
    <property type="evidence" value="ECO:0007669"/>
    <property type="project" value="UniProtKB-SubCell"/>
</dbReference>
<dbReference type="NCBIfam" id="NF001381">
    <property type="entry name" value="PRK00279.1-3"/>
    <property type="match status" value="1"/>
</dbReference>
<feature type="binding site" evidence="8">
    <location>
        <position position="192"/>
    </location>
    <ligand>
        <name>ATP</name>
        <dbReference type="ChEBI" id="CHEBI:30616"/>
    </ligand>
</feature>
<dbReference type="InterPro" id="IPR036193">
    <property type="entry name" value="ADK_active_lid_dom_sf"/>
</dbReference>
<sequence>MNIILLGAPGAGKGTQATKISEKYRLPHISTGDIFRDNIKRQTPVGLLAKSYTDNGKLVPDEVTCEIVKGRLEADDCKNGYLLDGFPRNLFQAETLESFSKADAVLNIDVDLSLLMARLCGRRVCKDCGESYHVDFLGGKTVCERCGGELYQRKDDNEETVGNRLKVYSEQTAPLIAYYSERNVLLNIDGVGAIDEVFARIVAALK</sequence>
<dbReference type="OrthoDB" id="9805030at2"/>
<evidence type="ECO:0000256" key="8">
    <source>
        <dbReference type="HAMAP-Rule" id="MF_00235"/>
    </source>
</evidence>
<dbReference type="Gene3D" id="3.40.50.300">
    <property type="entry name" value="P-loop containing nucleotide triphosphate hydrolases"/>
    <property type="match status" value="1"/>
</dbReference>
<dbReference type="Proteomes" id="UP000291269">
    <property type="component" value="Unassembled WGS sequence"/>
</dbReference>
<keyword evidence="6" id="KW-0862">Zinc</keyword>
<feature type="binding site" evidence="8">
    <location>
        <begin position="85"/>
        <end position="88"/>
    </location>
    <ligand>
        <name>AMP</name>
        <dbReference type="ChEBI" id="CHEBI:456215"/>
    </ligand>
</feature>
<evidence type="ECO:0000256" key="2">
    <source>
        <dbReference type="ARBA" id="ARBA00022723"/>
    </source>
</evidence>
<reference evidence="12 13" key="1">
    <citation type="journal article" date="2019" name="Gut">
        <title>Antibiotics-induced monodominance of a novel gut bacterial order.</title>
        <authorList>
            <person name="Hildebrand F."/>
            <person name="Moitinho-Silva L."/>
            <person name="Blasche S."/>
            <person name="Jahn M.T."/>
            <person name="Gossmann T.I."/>
            <person name="Heuerta-Cepas J."/>
            <person name="Hercog R."/>
            <person name="Luetge M."/>
            <person name="Bahram M."/>
            <person name="Pryszlak A."/>
            <person name="Alves R.J."/>
            <person name="Waszak S.M."/>
            <person name="Zhu A."/>
            <person name="Ye L."/>
            <person name="Costea P.I."/>
            <person name="Aalvink S."/>
            <person name="Belzer C."/>
            <person name="Forslund S.K."/>
            <person name="Sunagawa S."/>
            <person name="Hentschel U."/>
            <person name="Merten C."/>
            <person name="Patil K.R."/>
            <person name="Benes V."/>
            <person name="Bork P."/>
        </authorList>
    </citation>
    <scope>NUCLEOTIDE SEQUENCE [LARGE SCALE GENOMIC DNA]</scope>
    <source>
        <strain evidence="12 13">HDS1380</strain>
    </source>
</reference>
<evidence type="ECO:0000256" key="9">
    <source>
        <dbReference type="RuleBase" id="RU003330"/>
    </source>
</evidence>
<feature type="binding site" evidence="8">
    <location>
        <begin position="10"/>
        <end position="15"/>
    </location>
    <ligand>
        <name>ATP</name>
        <dbReference type="ChEBI" id="CHEBI:30616"/>
    </ligand>
</feature>
<dbReference type="PROSITE" id="PS00113">
    <property type="entry name" value="ADENYLATE_KINASE"/>
    <property type="match status" value="1"/>
</dbReference>
<feature type="binding site" evidence="8">
    <location>
        <begin position="131"/>
        <end position="132"/>
    </location>
    <ligand>
        <name>ATP</name>
        <dbReference type="ChEBI" id="CHEBI:30616"/>
    </ligand>
</feature>
<keyword evidence="13" id="KW-1185">Reference proteome</keyword>
<dbReference type="InterPro" id="IPR000850">
    <property type="entry name" value="Adenylat/UMP-CMP_kin"/>
</dbReference>
<feature type="binding site" evidence="8">
    <location>
        <position position="153"/>
    </location>
    <ligand>
        <name>AMP</name>
        <dbReference type="ChEBI" id="CHEBI:456215"/>
    </ligand>
</feature>
<dbReference type="NCBIfam" id="TIGR01351">
    <property type="entry name" value="adk"/>
    <property type="match status" value="1"/>
</dbReference>
<keyword evidence="1 8" id="KW-0808">Transferase</keyword>
<comment type="catalytic activity">
    <reaction evidence="8 10">
        <text>AMP + ATP = 2 ADP</text>
        <dbReference type="Rhea" id="RHEA:12973"/>
        <dbReference type="ChEBI" id="CHEBI:30616"/>
        <dbReference type="ChEBI" id="CHEBI:456215"/>
        <dbReference type="ChEBI" id="CHEBI:456216"/>
        <dbReference type="EC" id="2.7.4.3"/>
    </reaction>
</comment>
<comment type="domain">
    <text evidence="8">Consists of three domains, a large central CORE domain and two small peripheral domains, NMPbind and LID, which undergo movements during catalysis. The LID domain closes over the site of phosphoryl transfer upon ATP binding. Assembling and dissambling the active center during each catalytic cycle provides an effective means to prevent ATP hydrolysis.</text>
</comment>
<feature type="binding site" evidence="8">
    <location>
        <position position="31"/>
    </location>
    <ligand>
        <name>AMP</name>
        <dbReference type="ChEBI" id="CHEBI:456215"/>
    </ligand>
</feature>
<dbReference type="PRINTS" id="PR00094">
    <property type="entry name" value="ADENYLTKNASE"/>
</dbReference>
<keyword evidence="4 8" id="KW-0547">Nucleotide-binding</keyword>
<comment type="subcellular location">
    <subcellularLocation>
        <location evidence="8 10">Cytoplasm</location>
    </subcellularLocation>
</comment>
<feature type="binding site" evidence="8">
    <location>
        <position position="164"/>
    </location>
    <ligand>
        <name>AMP</name>
        <dbReference type="ChEBI" id="CHEBI:456215"/>
    </ligand>
</feature>
<accession>A0A4Q2KDB4</accession>
<dbReference type="HAMAP" id="MF_00235">
    <property type="entry name" value="Adenylate_kinase_Adk"/>
    <property type="match status" value="1"/>
</dbReference>
<dbReference type="SUPFAM" id="SSF57774">
    <property type="entry name" value="Microbial and mitochondrial ADK, insert 'zinc finger' domain"/>
    <property type="match status" value="1"/>
</dbReference>
<dbReference type="GO" id="GO:0044209">
    <property type="term" value="P:AMP salvage"/>
    <property type="evidence" value="ECO:0007669"/>
    <property type="project" value="UniProtKB-UniRule"/>
</dbReference>
<gene>
    <name evidence="8" type="primary">adk</name>
    <name evidence="12" type="ORF">ESZ91_02485</name>
</gene>
<dbReference type="FunFam" id="3.40.50.300:FF:000106">
    <property type="entry name" value="Adenylate kinase mitochondrial"/>
    <property type="match status" value="1"/>
</dbReference>
<evidence type="ECO:0000313" key="12">
    <source>
        <dbReference type="EMBL" id="RXZ61271.1"/>
    </source>
</evidence>
<keyword evidence="2" id="KW-0479">Metal-binding</keyword>
<evidence type="ECO:0000256" key="5">
    <source>
        <dbReference type="ARBA" id="ARBA00022777"/>
    </source>
</evidence>
<feature type="binding site" evidence="8">
    <location>
        <begin position="57"/>
        <end position="59"/>
    </location>
    <ligand>
        <name>AMP</name>
        <dbReference type="ChEBI" id="CHEBI:456215"/>
    </ligand>
</feature>
<name>A0A4Q2KDB4_9FIRM</name>
<dbReference type="EC" id="2.7.4.3" evidence="8 10"/>
<dbReference type="UniPathway" id="UPA00588">
    <property type="reaction ID" value="UER00649"/>
</dbReference>
<feature type="region of interest" description="NMP" evidence="8">
    <location>
        <begin position="30"/>
        <end position="59"/>
    </location>
</feature>
<proteinExistence type="inferred from homology"/>
<dbReference type="PANTHER" id="PTHR23359">
    <property type="entry name" value="NUCLEOTIDE KINASE"/>
    <property type="match status" value="1"/>
</dbReference>
<dbReference type="NCBIfam" id="NF001380">
    <property type="entry name" value="PRK00279.1-2"/>
    <property type="match status" value="1"/>
</dbReference>
<dbReference type="GO" id="GO:0005524">
    <property type="term" value="F:ATP binding"/>
    <property type="evidence" value="ECO:0007669"/>
    <property type="project" value="UniProtKB-UniRule"/>
</dbReference>
<keyword evidence="3 8" id="KW-0545">Nucleotide biosynthesis</keyword>
<evidence type="ECO:0000259" key="11">
    <source>
        <dbReference type="Pfam" id="PF05191"/>
    </source>
</evidence>
<comment type="caution">
    <text evidence="12">The sequence shown here is derived from an EMBL/GenBank/DDBJ whole genome shotgun (WGS) entry which is preliminary data.</text>
</comment>
<dbReference type="SUPFAM" id="SSF52540">
    <property type="entry name" value="P-loop containing nucleoside triphosphate hydrolases"/>
    <property type="match status" value="1"/>
</dbReference>
<evidence type="ECO:0000313" key="13">
    <source>
        <dbReference type="Proteomes" id="UP000291269"/>
    </source>
</evidence>
<dbReference type="InterPro" id="IPR033690">
    <property type="entry name" value="Adenylat_kinase_CS"/>
</dbReference>
<keyword evidence="7 8" id="KW-0067">ATP-binding</keyword>
<keyword evidence="8" id="KW-0963">Cytoplasm</keyword>
<evidence type="ECO:0000256" key="4">
    <source>
        <dbReference type="ARBA" id="ARBA00022741"/>
    </source>
</evidence>
<dbReference type="Pfam" id="PF05191">
    <property type="entry name" value="ADK_lid"/>
    <property type="match status" value="1"/>
</dbReference>
<comment type="similarity">
    <text evidence="8 9">Belongs to the adenylate kinase family.</text>
</comment>
<evidence type="ECO:0000256" key="1">
    <source>
        <dbReference type="ARBA" id="ARBA00022679"/>
    </source>
</evidence>
<dbReference type="EMBL" id="SDOZ01000002">
    <property type="protein sequence ID" value="RXZ61271.1"/>
    <property type="molecule type" value="Genomic_DNA"/>
</dbReference>
<comment type="pathway">
    <text evidence="8">Purine metabolism; AMP biosynthesis via salvage pathway; AMP from ADP: step 1/1.</text>
</comment>
<dbReference type="Pfam" id="PF00406">
    <property type="entry name" value="ADK"/>
    <property type="match status" value="1"/>
</dbReference>
<dbReference type="GO" id="GO:0004017">
    <property type="term" value="F:AMP kinase activity"/>
    <property type="evidence" value="ECO:0007669"/>
    <property type="project" value="UniProtKB-UniRule"/>
</dbReference>
<dbReference type="GO" id="GO:0046872">
    <property type="term" value="F:metal ion binding"/>
    <property type="evidence" value="ECO:0007669"/>
    <property type="project" value="UniProtKB-KW"/>
</dbReference>
<evidence type="ECO:0000256" key="10">
    <source>
        <dbReference type="RuleBase" id="RU003331"/>
    </source>
</evidence>
<feature type="domain" description="Adenylate kinase active site lid" evidence="11">
    <location>
        <begin position="122"/>
        <end position="155"/>
    </location>
</feature>